<dbReference type="RefSeq" id="WP_141338961.1">
    <property type="nucleotide sequence ID" value="NZ_JBHMAX010000019.1"/>
</dbReference>
<organism evidence="1 2">
    <name type="scientific">Ornithinimicrobium kibberense</name>
    <dbReference type="NCBI Taxonomy" id="282060"/>
    <lineage>
        <taxon>Bacteria</taxon>
        <taxon>Bacillati</taxon>
        <taxon>Actinomycetota</taxon>
        <taxon>Actinomycetes</taxon>
        <taxon>Micrococcales</taxon>
        <taxon>Ornithinimicrobiaceae</taxon>
        <taxon>Ornithinimicrobium</taxon>
    </lineage>
</organism>
<dbReference type="Pfam" id="PF04978">
    <property type="entry name" value="MST"/>
    <property type="match status" value="1"/>
</dbReference>
<proteinExistence type="predicted"/>
<dbReference type="Gene3D" id="1.20.120.450">
    <property type="entry name" value="dinb family like domain"/>
    <property type="match status" value="1"/>
</dbReference>
<dbReference type="EMBL" id="JBHMAX010000019">
    <property type="protein sequence ID" value="MFB9732502.1"/>
    <property type="molecule type" value="Genomic_DNA"/>
</dbReference>
<sequence length="163" mass="17790">MTGRVDPDDLLWFVDRALEGMLETCRTLGEELVNARLVVEGSNSPYAVVVHCVGVMDFWAGHKVAGRPNHRDRDAEFRAVGTLVDLEAQVAAGRQRFVEAVEGAEWAAPCVGQDRPETHALPVGRTQGGALVHVLEELCQHRGELEVTADVLRAGAARDEGRR</sequence>
<evidence type="ECO:0000313" key="1">
    <source>
        <dbReference type="EMBL" id="MFB9732502.1"/>
    </source>
</evidence>
<name>A0ABV5V3Y3_9MICO</name>
<dbReference type="InterPro" id="IPR007061">
    <property type="entry name" value="MST-like"/>
</dbReference>
<reference evidence="1 2" key="1">
    <citation type="submission" date="2024-09" db="EMBL/GenBank/DDBJ databases">
        <authorList>
            <person name="Sun Q."/>
            <person name="Mori K."/>
        </authorList>
    </citation>
    <scope>NUCLEOTIDE SEQUENCE [LARGE SCALE GENOMIC DNA]</scope>
    <source>
        <strain evidence="1 2">JCM 12763</strain>
    </source>
</reference>
<evidence type="ECO:0000313" key="2">
    <source>
        <dbReference type="Proteomes" id="UP001589613"/>
    </source>
</evidence>
<dbReference type="InterPro" id="IPR034660">
    <property type="entry name" value="DinB/YfiT-like"/>
</dbReference>
<dbReference type="Proteomes" id="UP001589613">
    <property type="component" value="Unassembled WGS sequence"/>
</dbReference>
<protein>
    <submittedName>
        <fullName evidence="1">DUF664 domain-containing protein</fullName>
    </submittedName>
</protein>
<gene>
    <name evidence="1" type="ORF">ACFFN0_10660</name>
</gene>
<accession>A0ABV5V3Y3</accession>
<keyword evidence="2" id="KW-1185">Reference proteome</keyword>
<comment type="caution">
    <text evidence="1">The sequence shown here is derived from an EMBL/GenBank/DDBJ whole genome shotgun (WGS) entry which is preliminary data.</text>
</comment>
<dbReference type="SUPFAM" id="SSF109854">
    <property type="entry name" value="DinB/YfiT-like putative metalloenzymes"/>
    <property type="match status" value="1"/>
</dbReference>